<dbReference type="InterPro" id="IPR012340">
    <property type="entry name" value="NA-bd_OB-fold"/>
</dbReference>
<evidence type="ECO:0000256" key="14">
    <source>
        <dbReference type="ARBA" id="ARBA00060881"/>
    </source>
</evidence>
<dbReference type="GO" id="GO:0006260">
    <property type="term" value="P:DNA replication"/>
    <property type="evidence" value="ECO:0007669"/>
    <property type="project" value="UniProtKB-KW"/>
</dbReference>
<feature type="binding site" evidence="15">
    <location>
        <position position="305"/>
    </location>
    <ligand>
        <name>NAD(+)</name>
        <dbReference type="ChEBI" id="CHEBI:57540"/>
    </ligand>
</feature>
<evidence type="ECO:0000256" key="4">
    <source>
        <dbReference type="ARBA" id="ARBA00022598"/>
    </source>
</evidence>
<keyword evidence="7 15" id="KW-0227">DNA damage</keyword>
<dbReference type="HAMAP" id="MF_01588">
    <property type="entry name" value="DNA_ligase_A"/>
    <property type="match status" value="1"/>
</dbReference>
<keyword evidence="9 15" id="KW-0460">Magnesium</keyword>
<dbReference type="InterPro" id="IPR001357">
    <property type="entry name" value="BRCT_dom"/>
</dbReference>
<evidence type="ECO:0000256" key="2">
    <source>
        <dbReference type="ARBA" id="ARBA00012722"/>
    </source>
</evidence>
<dbReference type="NCBIfam" id="TIGR00575">
    <property type="entry name" value="dnlj"/>
    <property type="match status" value="1"/>
</dbReference>
<dbReference type="InterPro" id="IPR013840">
    <property type="entry name" value="DNAligase_N"/>
</dbReference>
<feature type="binding site" evidence="15">
    <location>
        <begin position="80"/>
        <end position="81"/>
    </location>
    <ligand>
        <name>NAD(+)</name>
        <dbReference type="ChEBI" id="CHEBI:57540"/>
    </ligand>
</feature>
<dbReference type="CDD" id="cd17748">
    <property type="entry name" value="BRCT_DNA_ligase_like"/>
    <property type="match status" value="1"/>
</dbReference>
<evidence type="ECO:0000256" key="9">
    <source>
        <dbReference type="ARBA" id="ARBA00022842"/>
    </source>
</evidence>
<feature type="binding site" evidence="15">
    <location>
        <position position="402"/>
    </location>
    <ligand>
        <name>Zn(2+)</name>
        <dbReference type="ChEBI" id="CHEBI:29105"/>
    </ligand>
</feature>
<comment type="cofactor">
    <cofactor evidence="15">
        <name>Mg(2+)</name>
        <dbReference type="ChEBI" id="CHEBI:18420"/>
    </cofactor>
    <cofactor evidence="15">
        <name>Mn(2+)</name>
        <dbReference type="ChEBI" id="CHEBI:29035"/>
    </cofactor>
</comment>
<dbReference type="GO" id="GO:0006281">
    <property type="term" value="P:DNA repair"/>
    <property type="evidence" value="ECO:0007669"/>
    <property type="project" value="UniProtKB-KW"/>
</dbReference>
<dbReference type="PROSITE" id="PS50172">
    <property type="entry name" value="BRCT"/>
    <property type="match status" value="1"/>
</dbReference>
<proteinExistence type="inferred from homology"/>
<comment type="function">
    <text evidence="1 15">DNA ligase that catalyzes the formation of phosphodiester linkages between 5'-phosphoryl and 3'-hydroxyl groups in double-stranded DNA using NAD as a coenzyme and as the energy source for the reaction. It is essential for DNA replication and repair of damaged DNA.</text>
</comment>
<dbReference type="Pfam" id="PF03119">
    <property type="entry name" value="DNA_ligase_ZBD"/>
    <property type="match status" value="1"/>
</dbReference>
<dbReference type="SMART" id="SM00278">
    <property type="entry name" value="HhH1"/>
    <property type="match status" value="4"/>
</dbReference>
<sequence>MDIQETIKKLREEIEFHNRQYHQLDKPQIADDDYDNLMKQLISLEEEHPEFKTADSPSLRVGGDILDSFEKVVFSSSKLSLANAFDAGDLRAFDNRISKTIKDYQYVVEYKFDGLTVILNYEDGLFVQGATRGNGEIGENVTFNLKTVDTMPLKLKTSDNLQVRGEVYINRQDFLLLNEQRLAEDKPLFANPRNVAAGSLRQLDSKVAARRPLDIYIFNLEEALNMEFETHHESLDYLSSIGFKVSPYIICENIEDIIKYCDDMNKKRFKLPFDIDGIVIKVDNLNHRQVLGSTAKSPKWAIAYKFPPEIKETKLLDISVQVGRTGNLTPVAELVEVQLAGTRVSRATLHNEDFIKERDIRIGDFVSLRKAGEIIPEVVQVNFNKRTGNELEFHMPQNCPECGQPTFRMEGESARKCINVICPAQVKRRITHFVSKNAMNIEGLGSSLVSKLWQEGFIKDPGDLFLLHLRKDEIFKLEKLGEKSVENLLKSIEIAKDRDLNRFIYALGIPYIGEKTAKLLAEKFEDIDSLINATTDELIKVQEIGEKMADEIVEFFSISSNIDLINRLKELGLNMQHIQKEKKQNLFNGSKFVVTGTLPTLKRDEAKSLIEDNGGKIGSSVSKNTDYLLAGENPGSKYDKAVELGINIIDENQFLLMLAK</sequence>
<dbReference type="FunFam" id="2.40.50.140:FF:000012">
    <property type="entry name" value="DNA ligase"/>
    <property type="match status" value="1"/>
</dbReference>
<feature type="binding site" evidence="15">
    <location>
        <position position="422"/>
    </location>
    <ligand>
        <name>Zn(2+)</name>
        <dbReference type="ChEBI" id="CHEBI:29105"/>
    </ligand>
</feature>
<protein>
    <recommendedName>
        <fullName evidence="3 15">DNA ligase</fullName>
        <ecNumber evidence="2 15">6.5.1.2</ecNumber>
    </recommendedName>
    <alternativeName>
        <fullName evidence="15">Polydeoxyribonucleotide synthase [NAD(+)]</fullName>
    </alternativeName>
</protein>
<dbReference type="PANTHER" id="PTHR23389:SF9">
    <property type="entry name" value="DNA LIGASE"/>
    <property type="match status" value="1"/>
</dbReference>
<keyword evidence="10 15" id="KW-0520">NAD</keyword>
<dbReference type="InterPro" id="IPR036420">
    <property type="entry name" value="BRCT_dom_sf"/>
</dbReference>
<accession>A0A6A7K6C0</accession>
<evidence type="ECO:0000256" key="7">
    <source>
        <dbReference type="ARBA" id="ARBA00022763"/>
    </source>
</evidence>
<dbReference type="GO" id="GO:0003677">
    <property type="term" value="F:DNA binding"/>
    <property type="evidence" value="ECO:0007669"/>
    <property type="project" value="InterPro"/>
</dbReference>
<dbReference type="PANTHER" id="PTHR23389">
    <property type="entry name" value="CHROMOSOME TRANSMISSION FIDELITY FACTOR 18"/>
    <property type="match status" value="1"/>
</dbReference>
<evidence type="ECO:0000313" key="18">
    <source>
        <dbReference type="Proteomes" id="UP000440004"/>
    </source>
</evidence>
<gene>
    <name evidence="15 17" type="primary">ligA</name>
    <name evidence="17" type="ORF">GC105_03800</name>
</gene>
<feature type="binding site" evidence="15">
    <location>
        <position position="281"/>
    </location>
    <ligand>
        <name>NAD(+)</name>
        <dbReference type="ChEBI" id="CHEBI:57540"/>
    </ligand>
</feature>
<evidence type="ECO:0000256" key="3">
    <source>
        <dbReference type="ARBA" id="ARBA00013308"/>
    </source>
</evidence>
<feature type="active site" description="N6-AMP-lysine intermediate" evidence="15">
    <location>
        <position position="111"/>
    </location>
</feature>
<evidence type="ECO:0000256" key="8">
    <source>
        <dbReference type="ARBA" id="ARBA00022833"/>
    </source>
</evidence>
<dbReference type="RefSeq" id="WP_152801878.1">
    <property type="nucleotide sequence ID" value="NZ_WHNX01000004.1"/>
</dbReference>
<dbReference type="Gene3D" id="1.10.150.20">
    <property type="entry name" value="5' to 3' exonuclease, C-terminal subdomain"/>
    <property type="match status" value="2"/>
</dbReference>
<feature type="binding site" evidence="15">
    <location>
        <position position="417"/>
    </location>
    <ligand>
        <name>Zn(2+)</name>
        <dbReference type="ChEBI" id="CHEBI:29105"/>
    </ligand>
</feature>
<organism evidence="17 18">
    <name type="scientific">Alkalibaculum sporogenes</name>
    <dbReference type="NCBI Taxonomy" id="2655001"/>
    <lineage>
        <taxon>Bacteria</taxon>
        <taxon>Bacillati</taxon>
        <taxon>Bacillota</taxon>
        <taxon>Clostridia</taxon>
        <taxon>Eubacteriales</taxon>
        <taxon>Eubacteriaceae</taxon>
        <taxon>Alkalibaculum</taxon>
    </lineage>
</organism>
<dbReference type="InterPro" id="IPR003583">
    <property type="entry name" value="Hlx-hairpin-Hlx_DNA-bd_motif"/>
</dbReference>
<keyword evidence="11 15" id="KW-0234">DNA repair</keyword>
<evidence type="ECO:0000256" key="6">
    <source>
        <dbReference type="ARBA" id="ARBA00022723"/>
    </source>
</evidence>
<dbReference type="Pfam" id="PF00533">
    <property type="entry name" value="BRCT"/>
    <property type="match status" value="1"/>
</dbReference>
<evidence type="ECO:0000256" key="11">
    <source>
        <dbReference type="ARBA" id="ARBA00023204"/>
    </source>
</evidence>
<dbReference type="Gene3D" id="2.40.50.140">
    <property type="entry name" value="Nucleic acid-binding proteins"/>
    <property type="match status" value="1"/>
</dbReference>
<keyword evidence="4 15" id="KW-0436">Ligase</keyword>
<dbReference type="Gene3D" id="3.30.470.30">
    <property type="entry name" value="DNA ligase/mRNA capping enzyme"/>
    <property type="match status" value="1"/>
</dbReference>
<dbReference type="SMART" id="SM00292">
    <property type="entry name" value="BRCT"/>
    <property type="match status" value="1"/>
</dbReference>
<feature type="binding site" evidence="15">
    <location>
        <position position="109"/>
    </location>
    <ligand>
        <name>NAD(+)</name>
        <dbReference type="ChEBI" id="CHEBI:57540"/>
    </ligand>
</feature>
<dbReference type="Pfam" id="PF03120">
    <property type="entry name" value="OB_DNA_ligase"/>
    <property type="match status" value="1"/>
</dbReference>
<dbReference type="FunFam" id="1.10.150.20:FF:000006">
    <property type="entry name" value="DNA ligase"/>
    <property type="match status" value="1"/>
</dbReference>
<evidence type="ECO:0000313" key="17">
    <source>
        <dbReference type="EMBL" id="MPW24914.1"/>
    </source>
</evidence>
<dbReference type="Gene3D" id="6.20.10.30">
    <property type="match status" value="1"/>
</dbReference>
<reference evidence="17 18" key="1">
    <citation type="submission" date="2019-10" db="EMBL/GenBank/DDBJ databases">
        <title>Alkalibaculum tamaniensis sp.nov., a new alkaliphilic acetogen, isolated on methoxylated aromatics from a mud volcano.</title>
        <authorList>
            <person name="Khomyakova M.A."/>
            <person name="Merkel A.Y."/>
            <person name="Bonch-Osmolovskaya E.A."/>
            <person name="Slobodkin A.I."/>
        </authorList>
    </citation>
    <scope>NUCLEOTIDE SEQUENCE [LARGE SCALE GENOMIC DNA]</scope>
    <source>
        <strain evidence="17 18">M08DMB</strain>
    </source>
</reference>
<dbReference type="InterPro" id="IPR013839">
    <property type="entry name" value="DNAligase_adenylation"/>
</dbReference>
<feature type="binding site" evidence="15">
    <location>
        <position position="166"/>
    </location>
    <ligand>
        <name>NAD(+)</name>
        <dbReference type="ChEBI" id="CHEBI:57540"/>
    </ligand>
</feature>
<feature type="binding site" evidence="15">
    <location>
        <begin position="31"/>
        <end position="35"/>
    </location>
    <ligand>
        <name>NAD(+)</name>
        <dbReference type="ChEBI" id="CHEBI:57540"/>
    </ligand>
</feature>
<dbReference type="Proteomes" id="UP000440004">
    <property type="component" value="Unassembled WGS sequence"/>
</dbReference>
<feature type="binding site" evidence="15">
    <location>
        <position position="399"/>
    </location>
    <ligand>
        <name>Zn(2+)</name>
        <dbReference type="ChEBI" id="CHEBI:29105"/>
    </ligand>
</feature>
<keyword evidence="12 15" id="KW-0464">Manganese</keyword>
<dbReference type="SUPFAM" id="SSF50249">
    <property type="entry name" value="Nucleic acid-binding proteins"/>
    <property type="match status" value="1"/>
</dbReference>
<dbReference type="AlphaFoldDB" id="A0A6A7K6C0"/>
<dbReference type="SMART" id="SM00532">
    <property type="entry name" value="LIGANc"/>
    <property type="match status" value="1"/>
</dbReference>
<keyword evidence="18" id="KW-1185">Reference proteome</keyword>
<name>A0A6A7K6C0_9FIRM</name>
<dbReference type="Pfam" id="PF12826">
    <property type="entry name" value="HHH_2"/>
    <property type="match status" value="1"/>
</dbReference>
<dbReference type="Pfam" id="PF01653">
    <property type="entry name" value="DNA_ligase_aden"/>
    <property type="match status" value="1"/>
</dbReference>
<dbReference type="InterPro" id="IPR010994">
    <property type="entry name" value="RuvA_2-like"/>
</dbReference>
<dbReference type="GO" id="GO:0005829">
    <property type="term" value="C:cytosol"/>
    <property type="evidence" value="ECO:0007669"/>
    <property type="project" value="TreeGrafter"/>
</dbReference>
<dbReference type="SUPFAM" id="SSF52113">
    <property type="entry name" value="BRCT domain"/>
    <property type="match status" value="1"/>
</dbReference>
<dbReference type="CDD" id="cd00114">
    <property type="entry name" value="LIGANc"/>
    <property type="match status" value="1"/>
</dbReference>
<comment type="catalytic activity">
    <reaction evidence="13 15">
        <text>NAD(+) + (deoxyribonucleotide)n-3'-hydroxyl + 5'-phospho-(deoxyribonucleotide)m = (deoxyribonucleotide)n+m + AMP + beta-nicotinamide D-nucleotide.</text>
        <dbReference type="EC" id="6.5.1.2"/>
    </reaction>
</comment>
<dbReference type="FunFam" id="1.10.150.20:FF:000007">
    <property type="entry name" value="DNA ligase"/>
    <property type="match status" value="1"/>
</dbReference>
<dbReference type="EC" id="6.5.1.2" evidence="2 15"/>
<evidence type="ECO:0000256" key="12">
    <source>
        <dbReference type="ARBA" id="ARBA00023211"/>
    </source>
</evidence>
<dbReference type="NCBIfam" id="NF005932">
    <property type="entry name" value="PRK07956.1"/>
    <property type="match status" value="1"/>
</dbReference>
<feature type="domain" description="BRCT" evidence="16">
    <location>
        <begin position="582"/>
        <end position="660"/>
    </location>
</feature>
<dbReference type="GO" id="GO:0003911">
    <property type="term" value="F:DNA ligase (NAD+) activity"/>
    <property type="evidence" value="ECO:0007669"/>
    <property type="project" value="UniProtKB-UniRule"/>
</dbReference>
<dbReference type="InterPro" id="IPR004149">
    <property type="entry name" value="Znf_DNAligase_C4"/>
</dbReference>
<evidence type="ECO:0000259" key="16">
    <source>
        <dbReference type="PROSITE" id="PS50172"/>
    </source>
</evidence>
<dbReference type="InterPro" id="IPR041663">
    <property type="entry name" value="DisA/LigA_HHH"/>
</dbReference>
<feature type="binding site" evidence="15">
    <location>
        <position position="132"/>
    </location>
    <ligand>
        <name>NAD(+)</name>
        <dbReference type="ChEBI" id="CHEBI:57540"/>
    </ligand>
</feature>
<dbReference type="InterPro" id="IPR004150">
    <property type="entry name" value="NAD_DNA_ligase_OB"/>
</dbReference>
<dbReference type="PIRSF" id="PIRSF001604">
    <property type="entry name" value="LigA"/>
    <property type="match status" value="1"/>
</dbReference>
<evidence type="ECO:0000256" key="13">
    <source>
        <dbReference type="ARBA" id="ARBA00034005"/>
    </source>
</evidence>
<keyword evidence="8 15" id="KW-0862">Zinc</keyword>
<evidence type="ECO:0000256" key="1">
    <source>
        <dbReference type="ARBA" id="ARBA00004067"/>
    </source>
</evidence>
<keyword evidence="6 15" id="KW-0479">Metal-binding</keyword>
<dbReference type="Gene3D" id="3.40.50.10190">
    <property type="entry name" value="BRCT domain"/>
    <property type="match status" value="1"/>
</dbReference>
<dbReference type="EMBL" id="WHNX01000004">
    <property type="protein sequence ID" value="MPW24914.1"/>
    <property type="molecule type" value="Genomic_DNA"/>
</dbReference>
<comment type="caution">
    <text evidence="17">The sequence shown here is derived from an EMBL/GenBank/DDBJ whole genome shotgun (WGS) entry which is preliminary data.</text>
</comment>
<dbReference type="SUPFAM" id="SSF47781">
    <property type="entry name" value="RuvA domain 2-like"/>
    <property type="match status" value="1"/>
</dbReference>
<comment type="similarity">
    <text evidence="14 15">Belongs to the NAD-dependent DNA ligase family. LigA subfamily.</text>
</comment>
<evidence type="ECO:0000256" key="5">
    <source>
        <dbReference type="ARBA" id="ARBA00022705"/>
    </source>
</evidence>
<dbReference type="Gene3D" id="1.10.287.610">
    <property type="entry name" value="Helix hairpin bin"/>
    <property type="match status" value="1"/>
</dbReference>
<dbReference type="GO" id="GO:0046872">
    <property type="term" value="F:metal ion binding"/>
    <property type="evidence" value="ECO:0007669"/>
    <property type="project" value="UniProtKB-KW"/>
</dbReference>
<keyword evidence="5 15" id="KW-0235">DNA replication</keyword>
<evidence type="ECO:0000256" key="15">
    <source>
        <dbReference type="HAMAP-Rule" id="MF_01588"/>
    </source>
</evidence>
<dbReference type="SUPFAM" id="SSF56091">
    <property type="entry name" value="DNA ligase/mRNA capping enzyme, catalytic domain"/>
    <property type="match status" value="1"/>
</dbReference>
<dbReference type="InterPro" id="IPR001679">
    <property type="entry name" value="DNA_ligase"/>
</dbReference>
<evidence type="ECO:0000256" key="10">
    <source>
        <dbReference type="ARBA" id="ARBA00023027"/>
    </source>
</evidence>